<evidence type="ECO:0000256" key="1">
    <source>
        <dbReference type="SAM" id="MobiDB-lite"/>
    </source>
</evidence>
<dbReference type="EMBL" id="OV651814">
    <property type="protein sequence ID" value="CAH1106938.1"/>
    <property type="molecule type" value="Genomic_DNA"/>
</dbReference>
<name>A0A9P0GBA3_9CUCU</name>
<organism evidence="2 3">
    <name type="scientific">Psylliodes chrysocephalus</name>
    <dbReference type="NCBI Taxonomy" id="3402493"/>
    <lineage>
        <taxon>Eukaryota</taxon>
        <taxon>Metazoa</taxon>
        <taxon>Ecdysozoa</taxon>
        <taxon>Arthropoda</taxon>
        <taxon>Hexapoda</taxon>
        <taxon>Insecta</taxon>
        <taxon>Pterygota</taxon>
        <taxon>Neoptera</taxon>
        <taxon>Endopterygota</taxon>
        <taxon>Coleoptera</taxon>
        <taxon>Polyphaga</taxon>
        <taxon>Cucujiformia</taxon>
        <taxon>Chrysomeloidea</taxon>
        <taxon>Chrysomelidae</taxon>
        <taxon>Galerucinae</taxon>
        <taxon>Alticini</taxon>
        <taxon>Psylliodes</taxon>
    </lineage>
</organism>
<feature type="compositionally biased region" description="Basic residues" evidence="1">
    <location>
        <begin position="64"/>
        <end position="75"/>
    </location>
</feature>
<keyword evidence="3" id="KW-1185">Reference proteome</keyword>
<evidence type="ECO:0000313" key="3">
    <source>
        <dbReference type="Proteomes" id="UP001153636"/>
    </source>
</evidence>
<sequence length="205" mass="23114">MRRSDEVERVRSDPSRESFVEENSHNLDGNEDLNKDETSQIDFNEDKETKELSINEEKNQSPKRPAKRSSMKRPRKEQDRADVAFNELLAIKEKIVTRNSSCVSRDECTVYGELLAIKLRRLDGRTQRLAMHKIDIMFDLTFDSSMLPSPRSSSSHSSHIITTPLPSPGSSCAQYSPQSQPVIAIPLPSPGSSCEVFMNSRTVAT</sequence>
<reference evidence="2" key="1">
    <citation type="submission" date="2022-01" db="EMBL/GenBank/DDBJ databases">
        <authorList>
            <person name="King R."/>
        </authorList>
    </citation>
    <scope>NUCLEOTIDE SEQUENCE</scope>
</reference>
<feature type="compositionally biased region" description="Basic and acidic residues" evidence="1">
    <location>
        <begin position="32"/>
        <end position="60"/>
    </location>
</feature>
<accession>A0A9P0GBA3</accession>
<dbReference type="AlphaFoldDB" id="A0A9P0GBA3"/>
<protein>
    <submittedName>
        <fullName evidence="2">Uncharacterized protein</fullName>
    </submittedName>
</protein>
<dbReference type="Proteomes" id="UP001153636">
    <property type="component" value="Chromosome 2"/>
</dbReference>
<evidence type="ECO:0000313" key="2">
    <source>
        <dbReference type="EMBL" id="CAH1106938.1"/>
    </source>
</evidence>
<gene>
    <name evidence="2" type="ORF">PSYICH_LOCUS6355</name>
</gene>
<dbReference type="OrthoDB" id="6720674at2759"/>
<feature type="compositionally biased region" description="Basic and acidic residues" evidence="1">
    <location>
        <begin position="1"/>
        <end position="25"/>
    </location>
</feature>
<proteinExistence type="predicted"/>
<feature type="region of interest" description="Disordered" evidence="1">
    <location>
        <begin position="1"/>
        <end position="80"/>
    </location>
</feature>